<evidence type="ECO:0000313" key="14">
    <source>
        <dbReference type="Proteomes" id="UP000283895"/>
    </source>
</evidence>
<dbReference type="SUPFAM" id="SSF50916">
    <property type="entry name" value="Rap30/74 interaction domains"/>
    <property type="match status" value="1"/>
</dbReference>
<evidence type="ECO:0000256" key="1">
    <source>
        <dbReference type="ARBA" id="ARBA00004123"/>
    </source>
</evidence>
<dbReference type="InterPro" id="IPR040450">
    <property type="entry name" value="TFIIF_beta_HTH"/>
</dbReference>
<dbReference type="Pfam" id="PF17683">
    <property type="entry name" value="TFIIF_beta_N"/>
    <property type="match status" value="1"/>
</dbReference>
<evidence type="ECO:0000256" key="10">
    <source>
        <dbReference type="SAM" id="MobiDB-lite"/>
    </source>
</evidence>
<dbReference type="Proteomes" id="UP000283895">
    <property type="component" value="Unassembled WGS sequence"/>
</dbReference>
<evidence type="ECO:0000256" key="8">
    <source>
        <dbReference type="ARBA" id="ARBA00081473"/>
    </source>
</evidence>
<dbReference type="Gene3D" id="1.10.10.10">
    <property type="entry name" value="Winged helix-like DNA-binding domain superfamily/Winged helix DNA-binding domain"/>
    <property type="match status" value="1"/>
</dbReference>
<accession>A0A423VBP7</accession>
<comment type="subcellular location">
    <subcellularLocation>
        <location evidence="1">Nucleus</location>
    </subcellularLocation>
</comment>
<dbReference type="GO" id="GO:0006367">
    <property type="term" value="P:transcription initiation at RNA polymerase II promoter"/>
    <property type="evidence" value="ECO:0007669"/>
    <property type="project" value="InterPro"/>
</dbReference>
<feature type="domain" description="TFIIF beta subunit HTH" evidence="11">
    <location>
        <begin position="277"/>
        <end position="341"/>
    </location>
</feature>
<dbReference type="PANTHER" id="PTHR10445:SF0">
    <property type="entry name" value="GENERAL TRANSCRIPTION FACTOR IIF SUBUNIT 2"/>
    <property type="match status" value="1"/>
</dbReference>
<dbReference type="AlphaFoldDB" id="A0A423VBP7"/>
<evidence type="ECO:0000256" key="3">
    <source>
        <dbReference type="ARBA" id="ARBA00021453"/>
    </source>
</evidence>
<gene>
    <name evidence="13" type="ORF">VMCG_10534</name>
</gene>
<evidence type="ECO:0000259" key="12">
    <source>
        <dbReference type="Pfam" id="PF17683"/>
    </source>
</evidence>
<proteinExistence type="inferred from homology"/>
<reference evidence="13 14" key="1">
    <citation type="submission" date="2015-09" db="EMBL/GenBank/DDBJ databases">
        <title>Host preference determinants of Valsa canker pathogens revealed by comparative genomics.</title>
        <authorList>
            <person name="Yin Z."/>
            <person name="Huang L."/>
        </authorList>
    </citation>
    <scope>NUCLEOTIDE SEQUENCE [LARGE SCALE GENOMIC DNA]</scope>
    <source>
        <strain evidence="13 14">03-1</strain>
    </source>
</reference>
<comment type="similarity">
    <text evidence="2">Belongs to the TFIIF beta subunit family.</text>
</comment>
<comment type="caution">
    <text evidence="13">The sequence shown here is derived from an EMBL/GenBank/DDBJ whole genome shotgun (WGS) entry which is preliminary data.</text>
</comment>
<evidence type="ECO:0000256" key="7">
    <source>
        <dbReference type="ARBA" id="ARBA00023242"/>
    </source>
</evidence>
<dbReference type="InterPro" id="IPR003196">
    <property type="entry name" value="TFIIF_beta"/>
</dbReference>
<feature type="region of interest" description="Disordered" evidence="10">
    <location>
        <begin position="1"/>
        <end position="26"/>
    </location>
</feature>
<dbReference type="GO" id="GO:0005674">
    <property type="term" value="C:transcription factor TFIIF complex"/>
    <property type="evidence" value="ECO:0007669"/>
    <property type="project" value="InterPro"/>
</dbReference>
<organism evidence="13 14">
    <name type="scientific">Cytospora schulzeri</name>
    <dbReference type="NCBI Taxonomy" id="448051"/>
    <lineage>
        <taxon>Eukaryota</taxon>
        <taxon>Fungi</taxon>
        <taxon>Dikarya</taxon>
        <taxon>Ascomycota</taxon>
        <taxon>Pezizomycotina</taxon>
        <taxon>Sordariomycetes</taxon>
        <taxon>Sordariomycetidae</taxon>
        <taxon>Diaporthales</taxon>
        <taxon>Cytosporaceae</taxon>
        <taxon>Cytospora</taxon>
    </lineage>
</organism>
<feature type="region of interest" description="Disordered" evidence="10">
    <location>
        <begin position="337"/>
        <end position="372"/>
    </location>
</feature>
<dbReference type="EMBL" id="LKEA01000080">
    <property type="protein sequence ID" value="ROV88376.1"/>
    <property type="molecule type" value="Genomic_DNA"/>
</dbReference>
<dbReference type="InterPro" id="IPR036390">
    <property type="entry name" value="WH_DNA-bd_sf"/>
</dbReference>
<dbReference type="FunFam" id="1.10.10.10:FF:000035">
    <property type="entry name" value="General transcription factor IIF subunit 2"/>
    <property type="match status" value="1"/>
</dbReference>
<protein>
    <recommendedName>
        <fullName evidence="3">Transcription initiation factor IIF subunit beta</fullName>
    </recommendedName>
    <alternativeName>
        <fullName evidence="9">TFIIF medium subunit</fullName>
    </alternativeName>
    <alternativeName>
        <fullName evidence="8">TFIIF-beta</fullName>
    </alternativeName>
</protein>
<dbReference type="CDD" id="cd07980">
    <property type="entry name" value="TFIIF_beta"/>
    <property type="match status" value="1"/>
</dbReference>
<keyword evidence="7" id="KW-0539">Nucleus</keyword>
<dbReference type="STRING" id="356882.A0A423VBP7"/>
<evidence type="ECO:0000256" key="2">
    <source>
        <dbReference type="ARBA" id="ARBA00009543"/>
    </source>
</evidence>
<evidence type="ECO:0000256" key="6">
    <source>
        <dbReference type="ARBA" id="ARBA00023163"/>
    </source>
</evidence>
<dbReference type="SUPFAM" id="SSF46785">
    <property type="entry name" value="Winged helix' DNA-binding domain"/>
    <property type="match status" value="1"/>
</dbReference>
<evidence type="ECO:0000256" key="5">
    <source>
        <dbReference type="ARBA" id="ARBA00023125"/>
    </source>
</evidence>
<dbReference type="PANTHER" id="PTHR10445">
    <property type="entry name" value="GENERAL TRANSCRIPTION FACTOR IIF SUBUNIT 2"/>
    <property type="match status" value="1"/>
</dbReference>
<keyword evidence="14" id="KW-1185">Reference proteome</keyword>
<evidence type="ECO:0000313" key="13">
    <source>
        <dbReference type="EMBL" id="ROV88376.1"/>
    </source>
</evidence>
<dbReference type="Pfam" id="PF02270">
    <property type="entry name" value="TFIIF_beta"/>
    <property type="match status" value="1"/>
</dbReference>
<keyword evidence="5" id="KW-0238">DNA-binding</keyword>
<sequence length="372" mass="42136">MAEQVAIKPDPALKPDPDAMDGTSPMAVDAYEDDVGDLDLEFYNQVDANGNQSAQDQLFMARVPTYVWSAWDKIDDDTPIEVGKLRVWSEPDKKQGTKRKMRLLLKNNVSTHQGLPREYDLVDTDSAVKNTFIFNESDLEGFKNKNKLRKQAADQGIPSYLMRAKVDKSAQPDARGGRRGRGRDTFRQMIPKKTAIYGRVSQEVHMNPIDNPETAYLMAVRAQDQVTPKNTTQIIDRFAVTSTVVHAGSVEANKAFGDFIKDTRKQTKKAKADAKTARMPENELFDKIFQCFKHYNYWSLKALRAAIPQPEVYLRSTLEKVADLHKSGRFANNWSLKEEHRSKGEQAVAEAAPNVDNFDEDSEDEEMEDVQL</sequence>
<evidence type="ECO:0000256" key="4">
    <source>
        <dbReference type="ARBA" id="ARBA00023015"/>
    </source>
</evidence>
<dbReference type="OrthoDB" id="26094at2759"/>
<dbReference type="InterPro" id="IPR040504">
    <property type="entry name" value="TFIIF_beta_N"/>
</dbReference>
<dbReference type="GO" id="GO:0003677">
    <property type="term" value="F:DNA binding"/>
    <property type="evidence" value="ECO:0007669"/>
    <property type="project" value="UniProtKB-KW"/>
</dbReference>
<keyword evidence="6" id="KW-0804">Transcription</keyword>
<evidence type="ECO:0000259" key="11">
    <source>
        <dbReference type="Pfam" id="PF02270"/>
    </source>
</evidence>
<keyword evidence="4" id="KW-0805">Transcription regulation</keyword>
<evidence type="ECO:0000256" key="9">
    <source>
        <dbReference type="ARBA" id="ARBA00081863"/>
    </source>
</evidence>
<feature type="compositionally biased region" description="Acidic residues" evidence="10">
    <location>
        <begin position="357"/>
        <end position="372"/>
    </location>
</feature>
<feature type="domain" description="TFIIF beta subunit N-terminal" evidence="12">
    <location>
        <begin position="57"/>
        <end position="209"/>
    </location>
</feature>
<dbReference type="InterPro" id="IPR011039">
    <property type="entry name" value="TFIIF_interaction"/>
</dbReference>
<name>A0A423VBP7_9PEZI</name>
<dbReference type="InterPro" id="IPR036388">
    <property type="entry name" value="WH-like_DNA-bd_sf"/>
</dbReference>